<dbReference type="Gene3D" id="3.50.50.100">
    <property type="match status" value="1"/>
</dbReference>
<comment type="similarity">
    <text evidence="2">Belongs to the NADH dehydrogenase family.</text>
</comment>
<dbReference type="AlphaFoldDB" id="A2C6A3"/>
<dbReference type="PRINTS" id="PR00368">
    <property type="entry name" value="FADPNR"/>
</dbReference>
<dbReference type="PRINTS" id="PR00469">
    <property type="entry name" value="PNDRDTASEII"/>
</dbReference>
<evidence type="ECO:0000259" key="6">
    <source>
        <dbReference type="Pfam" id="PF07992"/>
    </source>
</evidence>
<evidence type="ECO:0000256" key="2">
    <source>
        <dbReference type="ARBA" id="ARBA00005272"/>
    </source>
</evidence>
<dbReference type="Pfam" id="PF07992">
    <property type="entry name" value="Pyr_redox_2"/>
    <property type="match status" value="1"/>
</dbReference>
<protein>
    <submittedName>
        <fullName evidence="7">Putative NADH dehydrogenase, transport associated</fullName>
        <ecNumber evidence="7">1.6.99.3</ecNumber>
    </submittedName>
</protein>
<gene>
    <name evidence="7" type="ordered locus">P9303_02581</name>
</gene>
<dbReference type="KEGG" id="pmf:P9303_02581"/>
<evidence type="ECO:0000313" key="7">
    <source>
        <dbReference type="EMBL" id="ABM77013.1"/>
    </source>
</evidence>
<dbReference type="Proteomes" id="UP000002274">
    <property type="component" value="Chromosome"/>
</dbReference>
<comment type="cofactor">
    <cofactor evidence="1">
        <name>FAD</name>
        <dbReference type="ChEBI" id="CHEBI:57692"/>
    </cofactor>
</comment>
<dbReference type="GO" id="GO:0019646">
    <property type="term" value="P:aerobic electron transport chain"/>
    <property type="evidence" value="ECO:0007669"/>
    <property type="project" value="TreeGrafter"/>
</dbReference>
<accession>A2C6A3</accession>
<dbReference type="GO" id="GO:0003955">
    <property type="term" value="F:NAD(P)H dehydrogenase (quinone) activity"/>
    <property type="evidence" value="ECO:0007669"/>
    <property type="project" value="TreeGrafter"/>
</dbReference>
<dbReference type="InterPro" id="IPR023753">
    <property type="entry name" value="FAD/NAD-binding_dom"/>
</dbReference>
<dbReference type="EC" id="1.6.99.3" evidence="7"/>
<evidence type="ECO:0000256" key="1">
    <source>
        <dbReference type="ARBA" id="ARBA00001974"/>
    </source>
</evidence>
<dbReference type="InterPro" id="IPR051169">
    <property type="entry name" value="NADH-Q_oxidoreductase"/>
</dbReference>
<dbReference type="RefSeq" id="WP_011824941.1">
    <property type="nucleotide sequence ID" value="NC_008820.1"/>
</dbReference>
<proteinExistence type="inferred from homology"/>
<keyword evidence="4" id="KW-0274">FAD</keyword>
<dbReference type="PANTHER" id="PTHR42913">
    <property type="entry name" value="APOPTOSIS-INDUCING FACTOR 1"/>
    <property type="match status" value="1"/>
</dbReference>
<evidence type="ECO:0000256" key="3">
    <source>
        <dbReference type="ARBA" id="ARBA00022630"/>
    </source>
</evidence>
<sequence length="389" mass="41902">MIPNPSNANAVVVVGGGFAGLTTALALSNCQPRPPIVLIEPRQRFVFLPLLYELLSGELQAWEVAPPYHSLLSQRGIALLEDRVESIDTKAKTVTTSSGLKLNYAQLVISTGSAPTDFDIPGVRKHALMFHRLNDVEVLRQRIKELQLRRNPRQDLVIVGAGPTGVELACKLADLLDGAAELHLIELGERVLPSAKAFNQEQAERALSKRGVHVHLLTQVRSISTDQVELLSKHKEPAISSAITHSGLVWTAGTRPVIPALNPDFVLTEARLPIDSCLQVIGLSDVLGLGDATYNKDHSWPSTAQVALQQGEIAARNVMALRASSPLQPFEFKDFGEMLSLGVGEASLTGMGFTLAGPLAFQIRRGAYLTKLPGLSLGLRSGGAWLLGH</sequence>
<feature type="domain" description="FAD/NAD(P)-binding" evidence="6">
    <location>
        <begin position="10"/>
        <end position="311"/>
    </location>
</feature>
<name>A2C6A3_PROM3</name>
<evidence type="ECO:0000256" key="5">
    <source>
        <dbReference type="ARBA" id="ARBA00023002"/>
    </source>
</evidence>
<dbReference type="InterPro" id="IPR036188">
    <property type="entry name" value="FAD/NAD-bd_sf"/>
</dbReference>
<dbReference type="STRING" id="59922.P9303_02581"/>
<dbReference type="BioCyc" id="PMAR59922:G1G80-248-MONOMER"/>
<organism evidence="7 8">
    <name type="scientific">Prochlorococcus marinus (strain MIT 9303)</name>
    <dbReference type="NCBI Taxonomy" id="59922"/>
    <lineage>
        <taxon>Bacteria</taxon>
        <taxon>Bacillati</taxon>
        <taxon>Cyanobacteriota</taxon>
        <taxon>Cyanophyceae</taxon>
        <taxon>Synechococcales</taxon>
        <taxon>Prochlorococcaceae</taxon>
        <taxon>Prochlorococcus</taxon>
    </lineage>
</organism>
<evidence type="ECO:0000256" key="4">
    <source>
        <dbReference type="ARBA" id="ARBA00022827"/>
    </source>
</evidence>
<dbReference type="SUPFAM" id="SSF51905">
    <property type="entry name" value="FAD/NAD(P)-binding domain"/>
    <property type="match status" value="2"/>
</dbReference>
<reference evidence="7 8" key="1">
    <citation type="journal article" date="2007" name="PLoS Genet.">
        <title>Patterns and implications of gene gain and loss in the evolution of Prochlorococcus.</title>
        <authorList>
            <person name="Kettler G.C."/>
            <person name="Martiny A.C."/>
            <person name="Huang K."/>
            <person name="Zucker J."/>
            <person name="Coleman M.L."/>
            <person name="Rodrigue S."/>
            <person name="Chen F."/>
            <person name="Lapidus A."/>
            <person name="Ferriera S."/>
            <person name="Johnson J."/>
            <person name="Steglich C."/>
            <person name="Church G.M."/>
            <person name="Richardson P."/>
            <person name="Chisholm S.W."/>
        </authorList>
    </citation>
    <scope>NUCLEOTIDE SEQUENCE [LARGE SCALE GENOMIC DNA]</scope>
    <source>
        <strain evidence="7 8">MIT 9303</strain>
    </source>
</reference>
<dbReference type="PANTHER" id="PTHR42913:SF3">
    <property type="entry name" value="64 KDA MITOCHONDRIAL NADH DEHYDROGENASE (EUROFUNG)"/>
    <property type="match status" value="1"/>
</dbReference>
<evidence type="ECO:0000313" key="8">
    <source>
        <dbReference type="Proteomes" id="UP000002274"/>
    </source>
</evidence>
<keyword evidence="5 7" id="KW-0560">Oxidoreductase</keyword>
<dbReference type="HOGENOM" id="CLU_021377_7_1_3"/>
<keyword evidence="3" id="KW-0285">Flavoprotein</keyword>
<dbReference type="EMBL" id="CP000554">
    <property type="protein sequence ID" value="ABM77013.1"/>
    <property type="molecule type" value="Genomic_DNA"/>
</dbReference>